<protein>
    <recommendedName>
        <fullName evidence="6">HAT C-terminal dimerisation domain-containing protein</fullName>
    </recommendedName>
</protein>
<keyword evidence="8" id="KW-1185">Reference proteome</keyword>
<evidence type="ECO:0000256" key="1">
    <source>
        <dbReference type="ARBA" id="ARBA00004123"/>
    </source>
</evidence>
<dbReference type="PANTHER" id="PTHR46481:SF10">
    <property type="entry name" value="ZINC FINGER BED DOMAIN-CONTAINING PROTEIN 39"/>
    <property type="match status" value="1"/>
</dbReference>
<evidence type="ECO:0000259" key="6">
    <source>
        <dbReference type="Pfam" id="PF05699"/>
    </source>
</evidence>
<accession>H3BC62</accession>
<dbReference type="GO" id="GO:0046983">
    <property type="term" value="F:protein dimerization activity"/>
    <property type="evidence" value="ECO:0007669"/>
    <property type="project" value="InterPro"/>
</dbReference>
<dbReference type="GeneTree" id="ENSGT00940000164452"/>
<keyword evidence="3" id="KW-0863">Zinc-finger</keyword>
<dbReference type="Pfam" id="PF05699">
    <property type="entry name" value="Dimer_Tnp_hAT"/>
    <property type="match status" value="1"/>
</dbReference>
<dbReference type="InterPro" id="IPR008906">
    <property type="entry name" value="HATC_C_dom"/>
</dbReference>
<dbReference type="InterPro" id="IPR052035">
    <property type="entry name" value="ZnF_BED_domain_contain"/>
</dbReference>
<reference evidence="7" key="2">
    <citation type="submission" date="2025-08" db="UniProtKB">
        <authorList>
            <consortium name="Ensembl"/>
        </authorList>
    </citation>
    <scope>IDENTIFICATION</scope>
</reference>
<comment type="subcellular location">
    <subcellularLocation>
        <location evidence="1">Nucleus</location>
    </subcellularLocation>
</comment>
<dbReference type="InParanoid" id="H3BC62"/>
<reference evidence="8" key="1">
    <citation type="submission" date="2011-08" db="EMBL/GenBank/DDBJ databases">
        <title>The draft genome of Latimeria chalumnae.</title>
        <authorList>
            <person name="Di Palma F."/>
            <person name="Alfoldi J."/>
            <person name="Johnson J."/>
            <person name="Berlin A."/>
            <person name="Gnerre S."/>
            <person name="Jaffe D."/>
            <person name="MacCallum I."/>
            <person name="Young S."/>
            <person name="Walker B.J."/>
            <person name="Lander E."/>
            <person name="Lindblad-Toh K."/>
        </authorList>
    </citation>
    <scope>NUCLEOTIDE SEQUENCE [LARGE SCALE GENOMIC DNA]</scope>
    <source>
        <strain evidence="8">Wild caught</strain>
    </source>
</reference>
<reference evidence="7" key="3">
    <citation type="submission" date="2025-09" db="UniProtKB">
        <authorList>
            <consortium name="Ensembl"/>
        </authorList>
    </citation>
    <scope>IDENTIFICATION</scope>
</reference>
<evidence type="ECO:0000256" key="5">
    <source>
        <dbReference type="ARBA" id="ARBA00023242"/>
    </source>
</evidence>
<evidence type="ECO:0000313" key="7">
    <source>
        <dbReference type="Ensembl" id="ENSLACP00000019483.1"/>
    </source>
</evidence>
<sequence length="560" mass="64751">KNIKHKCKGSSAQYPKNIFHESGGFLFCSTRNVPVDYSRKGSCNKHLETTSHKCKEEALQSEKGRKRKVQKTVSELFEVKTEEQLQRQMELFKLTEVFCAANVPLKTLDNVNLKEYLECNLKNVGIIPSSSHLRQFYLLRVFENYVTEIKEKLKTCNEISIVTDETTDAEDRYVLNILGVFSELECERKLKLNMLLLDCAVLESENFKTVSQAIRETLDKFEVPFDRITAIVTDNATYMKKSMKPLFLNAVHVTCVAHLLNLVGDMWRKKFVKVNDLVTFVNCPARKARFRMHLEEKEKSPCIPPIPVITRWDTWFNAALFHLAHVEDYISFFEEEKDRSSSSRVVNAIELCQSPEVLEELNILQKYAPAIMHTLTKYEESVIPSHVVSNEMRDLIMWAKSSADECEHAVGREALLNSAEKIETYMQCNSNARFCQPAAAFFNACRVFDPNQAKYRIIPEKEVFEAIPLFEDNSVAQREYRAYLETVHEMQCENVYQFWRTLETRFPTLAVIAIRCLMVPVNSVDAERSFSAYKNVLRDDRCSIKASNLSMYNVLCQNKL</sequence>
<organism evidence="7 8">
    <name type="scientific">Latimeria chalumnae</name>
    <name type="common">Coelacanth</name>
    <dbReference type="NCBI Taxonomy" id="7897"/>
    <lineage>
        <taxon>Eukaryota</taxon>
        <taxon>Metazoa</taxon>
        <taxon>Chordata</taxon>
        <taxon>Craniata</taxon>
        <taxon>Vertebrata</taxon>
        <taxon>Euteleostomi</taxon>
        <taxon>Coelacanthiformes</taxon>
        <taxon>Coelacanthidae</taxon>
        <taxon>Latimeria</taxon>
    </lineage>
</organism>
<evidence type="ECO:0000313" key="8">
    <source>
        <dbReference type="Proteomes" id="UP000008672"/>
    </source>
</evidence>
<dbReference type="GO" id="GO:0005634">
    <property type="term" value="C:nucleus"/>
    <property type="evidence" value="ECO:0007669"/>
    <property type="project" value="UniProtKB-SubCell"/>
</dbReference>
<dbReference type="InterPro" id="IPR012337">
    <property type="entry name" value="RNaseH-like_sf"/>
</dbReference>
<name>H3BC62_LATCH</name>
<dbReference type="EMBL" id="AFYH01050927">
    <property type="status" value="NOT_ANNOTATED_CDS"/>
    <property type="molecule type" value="Genomic_DNA"/>
</dbReference>
<proteinExistence type="predicted"/>
<keyword evidence="2" id="KW-0479">Metal-binding</keyword>
<keyword evidence="5" id="KW-0539">Nucleus</keyword>
<dbReference type="GO" id="GO:0008270">
    <property type="term" value="F:zinc ion binding"/>
    <property type="evidence" value="ECO:0007669"/>
    <property type="project" value="UniProtKB-KW"/>
</dbReference>
<dbReference type="HOGENOM" id="CLU_025348_3_0_1"/>
<feature type="domain" description="HAT C-terminal dimerisation" evidence="6">
    <location>
        <begin position="479"/>
        <end position="551"/>
    </location>
</feature>
<evidence type="ECO:0000256" key="4">
    <source>
        <dbReference type="ARBA" id="ARBA00022833"/>
    </source>
</evidence>
<evidence type="ECO:0000256" key="3">
    <source>
        <dbReference type="ARBA" id="ARBA00022771"/>
    </source>
</evidence>
<dbReference type="OMA" id="HEMQCEN"/>
<dbReference type="STRING" id="7897.ENSLACP00000019483"/>
<dbReference type="AlphaFoldDB" id="H3BC62"/>
<dbReference type="Proteomes" id="UP000008672">
    <property type="component" value="Unassembled WGS sequence"/>
</dbReference>
<dbReference type="PANTHER" id="PTHR46481">
    <property type="entry name" value="ZINC FINGER BED DOMAIN-CONTAINING PROTEIN 4"/>
    <property type="match status" value="1"/>
</dbReference>
<evidence type="ECO:0000256" key="2">
    <source>
        <dbReference type="ARBA" id="ARBA00022723"/>
    </source>
</evidence>
<dbReference type="Ensembl" id="ENSLACT00000019621.1">
    <property type="protein sequence ID" value="ENSLACP00000019483.1"/>
    <property type="gene ID" value="ENSLACG00000017132.1"/>
</dbReference>
<dbReference type="SUPFAM" id="SSF53098">
    <property type="entry name" value="Ribonuclease H-like"/>
    <property type="match status" value="1"/>
</dbReference>
<keyword evidence="4" id="KW-0862">Zinc</keyword>